<feature type="compositionally biased region" description="Gly residues" evidence="1">
    <location>
        <begin position="1"/>
        <end position="11"/>
    </location>
</feature>
<feature type="non-terminal residue" evidence="2">
    <location>
        <position position="126"/>
    </location>
</feature>
<name>A0A6J4V1V3_9BACT</name>
<evidence type="ECO:0000256" key="1">
    <source>
        <dbReference type="SAM" id="MobiDB-lite"/>
    </source>
</evidence>
<gene>
    <name evidence="2" type="ORF">AVDCRST_MAG19-1980</name>
</gene>
<dbReference type="EMBL" id="CADCWL010000088">
    <property type="protein sequence ID" value="CAA9563024.1"/>
    <property type="molecule type" value="Genomic_DNA"/>
</dbReference>
<feature type="non-terminal residue" evidence="2">
    <location>
        <position position="1"/>
    </location>
</feature>
<organism evidence="2">
    <name type="scientific">uncultured Thermomicrobiales bacterium</name>
    <dbReference type="NCBI Taxonomy" id="1645740"/>
    <lineage>
        <taxon>Bacteria</taxon>
        <taxon>Pseudomonadati</taxon>
        <taxon>Thermomicrobiota</taxon>
        <taxon>Thermomicrobia</taxon>
        <taxon>Thermomicrobiales</taxon>
        <taxon>environmental samples</taxon>
    </lineage>
</organism>
<feature type="region of interest" description="Disordered" evidence="1">
    <location>
        <begin position="1"/>
        <end position="126"/>
    </location>
</feature>
<protein>
    <submittedName>
        <fullName evidence="2">Uncharacterized protein</fullName>
    </submittedName>
</protein>
<reference evidence="2" key="1">
    <citation type="submission" date="2020-02" db="EMBL/GenBank/DDBJ databases">
        <authorList>
            <person name="Meier V. D."/>
        </authorList>
    </citation>
    <scope>NUCLEOTIDE SEQUENCE</scope>
    <source>
        <strain evidence="2">AVDCRST_MAG19</strain>
    </source>
</reference>
<proteinExistence type="predicted"/>
<feature type="compositionally biased region" description="Gly residues" evidence="1">
    <location>
        <begin position="62"/>
        <end position="71"/>
    </location>
</feature>
<evidence type="ECO:0000313" key="2">
    <source>
        <dbReference type="EMBL" id="CAA9563024.1"/>
    </source>
</evidence>
<accession>A0A6J4V1V3</accession>
<sequence>DGRGVSAGGGRPSPRDGGVAAAQGGGVRPGRPQPAERGGAGRVGEPRPRPARGRPAAAGSGTVDGRGGGVPAGPAGYLRDRPLPLPPPGDRVGPLPRHPGRARDPRQGGAGSLWWAPAGGGRPVGL</sequence>
<dbReference type="AlphaFoldDB" id="A0A6J4V1V3"/>